<name>A0A4Y7KQ16_PAPSO</name>
<evidence type="ECO:0000256" key="2">
    <source>
        <dbReference type="ARBA" id="ARBA00023015"/>
    </source>
</evidence>
<dbReference type="AlphaFoldDB" id="A0A4Y7KQ16"/>
<dbReference type="GO" id="GO:0003700">
    <property type="term" value="F:DNA-binding transcription factor activity"/>
    <property type="evidence" value="ECO:0007669"/>
    <property type="project" value="InterPro"/>
</dbReference>
<dbReference type="InterPro" id="IPR006447">
    <property type="entry name" value="Myb_dom_plants"/>
</dbReference>
<dbReference type="Gramene" id="RZC74927">
    <property type="protein sequence ID" value="RZC74927"/>
    <property type="gene ID" value="C5167_050409"/>
</dbReference>
<dbReference type="NCBIfam" id="TIGR01557">
    <property type="entry name" value="myb_SHAQKYF"/>
    <property type="match status" value="1"/>
</dbReference>
<evidence type="ECO:0000256" key="4">
    <source>
        <dbReference type="ARBA" id="ARBA00023242"/>
    </source>
</evidence>
<dbReference type="STRING" id="3469.A0A4Y7KQ16"/>
<organism evidence="6 7">
    <name type="scientific">Papaver somniferum</name>
    <name type="common">Opium poppy</name>
    <dbReference type="NCBI Taxonomy" id="3469"/>
    <lineage>
        <taxon>Eukaryota</taxon>
        <taxon>Viridiplantae</taxon>
        <taxon>Streptophyta</taxon>
        <taxon>Embryophyta</taxon>
        <taxon>Tracheophyta</taxon>
        <taxon>Spermatophyta</taxon>
        <taxon>Magnoliopsida</taxon>
        <taxon>Ranunculales</taxon>
        <taxon>Papaveraceae</taxon>
        <taxon>Papaveroideae</taxon>
        <taxon>Papaver</taxon>
    </lineage>
</organism>
<gene>
    <name evidence="6" type="ORF">C5167_050409</name>
</gene>
<dbReference type="SUPFAM" id="SSF46689">
    <property type="entry name" value="Homeodomain-like"/>
    <property type="match status" value="1"/>
</dbReference>
<dbReference type="InterPro" id="IPR009057">
    <property type="entry name" value="Homeodomain-like_sf"/>
</dbReference>
<dbReference type="OMA" id="CINTICF"/>
<accession>A0A4Y7KQ16</accession>
<dbReference type="Pfam" id="PF00249">
    <property type="entry name" value="Myb_DNA-binding"/>
    <property type="match status" value="1"/>
</dbReference>
<keyword evidence="3" id="KW-0804">Transcription</keyword>
<dbReference type="FunFam" id="1.10.10.60:FF:000007">
    <property type="entry name" value="Two-component response regulator"/>
    <property type="match status" value="1"/>
</dbReference>
<proteinExistence type="predicted"/>
<evidence type="ECO:0000313" key="7">
    <source>
        <dbReference type="Proteomes" id="UP000316621"/>
    </source>
</evidence>
<dbReference type="InterPro" id="IPR046955">
    <property type="entry name" value="PHR1-like"/>
</dbReference>
<dbReference type="GO" id="GO:0005634">
    <property type="term" value="C:nucleus"/>
    <property type="evidence" value="ECO:0007669"/>
    <property type="project" value="UniProtKB-SubCell"/>
</dbReference>
<dbReference type="GO" id="GO:0003677">
    <property type="term" value="F:DNA binding"/>
    <property type="evidence" value="ECO:0007669"/>
    <property type="project" value="InterPro"/>
</dbReference>
<protein>
    <recommendedName>
        <fullName evidence="5">HTH myb-type domain-containing protein</fullName>
    </recommendedName>
</protein>
<dbReference type="Gene3D" id="1.10.10.60">
    <property type="entry name" value="Homeodomain-like"/>
    <property type="match status" value="1"/>
</dbReference>
<evidence type="ECO:0000259" key="5">
    <source>
        <dbReference type="PROSITE" id="PS51294"/>
    </source>
</evidence>
<feature type="domain" description="HTH myb-type" evidence="5">
    <location>
        <begin position="15"/>
        <end position="76"/>
    </location>
</feature>
<reference evidence="6 7" key="1">
    <citation type="journal article" date="2018" name="Science">
        <title>The opium poppy genome and morphinan production.</title>
        <authorList>
            <person name="Guo L."/>
            <person name="Winzer T."/>
            <person name="Yang X."/>
            <person name="Li Y."/>
            <person name="Ning Z."/>
            <person name="He Z."/>
            <person name="Teodor R."/>
            <person name="Lu Y."/>
            <person name="Bowser T.A."/>
            <person name="Graham I.A."/>
            <person name="Ye K."/>
        </authorList>
    </citation>
    <scope>NUCLEOTIDE SEQUENCE [LARGE SCALE GENOMIC DNA]</scope>
    <source>
        <strain evidence="7">cv. HN1</strain>
        <tissue evidence="6">Leaves</tissue>
    </source>
</reference>
<evidence type="ECO:0000313" key="6">
    <source>
        <dbReference type="EMBL" id="RZC74927.1"/>
    </source>
</evidence>
<dbReference type="PANTHER" id="PTHR31314">
    <property type="entry name" value="MYB FAMILY TRANSCRIPTION FACTOR PHL7-LIKE"/>
    <property type="match status" value="1"/>
</dbReference>
<evidence type="ECO:0000256" key="1">
    <source>
        <dbReference type="ARBA" id="ARBA00004123"/>
    </source>
</evidence>
<keyword evidence="7" id="KW-1185">Reference proteome</keyword>
<dbReference type="PANTHER" id="PTHR31314:SF188">
    <property type="entry name" value="TRANSCRIPTION FACTOR KAN2 ISOFORM X1-RELATED"/>
    <property type="match status" value="1"/>
</dbReference>
<dbReference type="InterPro" id="IPR001005">
    <property type="entry name" value="SANT/Myb"/>
</dbReference>
<dbReference type="EMBL" id="CM010722">
    <property type="protein sequence ID" value="RZC74927.1"/>
    <property type="molecule type" value="Genomic_DNA"/>
</dbReference>
<keyword evidence="2" id="KW-0805">Transcription regulation</keyword>
<comment type="subcellular location">
    <subcellularLocation>
        <location evidence="1">Nucleus</location>
    </subcellularLocation>
</comment>
<sequence length="81" mass="9260">MGNCGRNGSVRQYVRSKVPRLRWTPDLHHCFVQAIERLGGQDRATPKLVMQLMDVRGLTISHVKSHLQVLLHAPFLHVSKH</sequence>
<evidence type="ECO:0000256" key="3">
    <source>
        <dbReference type="ARBA" id="ARBA00023163"/>
    </source>
</evidence>
<dbReference type="Proteomes" id="UP000316621">
    <property type="component" value="Chromosome 8"/>
</dbReference>
<dbReference type="InterPro" id="IPR017930">
    <property type="entry name" value="Myb_dom"/>
</dbReference>
<dbReference type="PROSITE" id="PS51294">
    <property type="entry name" value="HTH_MYB"/>
    <property type="match status" value="1"/>
</dbReference>
<keyword evidence="4" id="KW-0539">Nucleus</keyword>